<evidence type="ECO:0000313" key="2">
    <source>
        <dbReference type="EMBL" id="KAJ1200505.1"/>
    </source>
</evidence>
<keyword evidence="3" id="KW-1185">Reference proteome</keyword>
<dbReference type="EMBL" id="JANPWB010000003">
    <property type="protein sequence ID" value="KAJ1200505.1"/>
    <property type="molecule type" value="Genomic_DNA"/>
</dbReference>
<dbReference type="AlphaFoldDB" id="A0AAV7VJY7"/>
<organism evidence="2 3">
    <name type="scientific">Pleurodeles waltl</name>
    <name type="common">Iberian ribbed newt</name>
    <dbReference type="NCBI Taxonomy" id="8319"/>
    <lineage>
        <taxon>Eukaryota</taxon>
        <taxon>Metazoa</taxon>
        <taxon>Chordata</taxon>
        <taxon>Craniata</taxon>
        <taxon>Vertebrata</taxon>
        <taxon>Euteleostomi</taxon>
        <taxon>Amphibia</taxon>
        <taxon>Batrachia</taxon>
        <taxon>Caudata</taxon>
        <taxon>Salamandroidea</taxon>
        <taxon>Salamandridae</taxon>
        <taxon>Pleurodelinae</taxon>
        <taxon>Pleurodeles</taxon>
    </lineage>
</organism>
<gene>
    <name evidence="2" type="ORF">NDU88_004329</name>
</gene>
<evidence type="ECO:0000313" key="3">
    <source>
        <dbReference type="Proteomes" id="UP001066276"/>
    </source>
</evidence>
<accession>A0AAV7VJY7</accession>
<dbReference type="Proteomes" id="UP001066276">
    <property type="component" value="Chromosome 2_1"/>
</dbReference>
<feature type="region of interest" description="Disordered" evidence="1">
    <location>
        <begin position="47"/>
        <end position="114"/>
    </location>
</feature>
<evidence type="ECO:0008006" key="4">
    <source>
        <dbReference type="Google" id="ProtNLM"/>
    </source>
</evidence>
<protein>
    <recommendedName>
        <fullName evidence="4">Secreted protein</fullName>
    </recommendedName>
</protein>
<feature type="compositionally biased region" description="Basic and acidic residues" evidence="1">
    <location>
        <begin position="58"/>
        <end position="79"/>
    </location>
</feature>
<name>A0AAV7VJY7_PLEWA</name>
<proteinExistence type="predicted"/>
<feature type="compositionally biased region" description="Basic residues" evidence="1">
    <location>
        <begin position="105"/>
        <end position="114"/>
    </location>
</feature>
<comment type="caution">
    <text evidence="2">The sequence shown here is derived from an EMBL/GenBank/DDBJ whole genome shotgun (WGS) entry which is preliminary data.</text>
</comment>
<reference evidence="2" key="1">
    <citation type="journal article" date="2022" name="bioRxiv">
        <title>Sequencing and chromosome-scale assembly of the giantPleurodeles waltlgenome.</title>
        <authorList>
            <person name="Brown T."/>
            <person name="Elewa A."/>
            <person name="Iarovenko S."/>
            <person name="Subramanian E."/>
            <person name="Araus A.J."/>
            <person name="Petzold A."/>
            <person name="Susuki M."/>
            <person name="Suzuki K.-i.T."/>
            <person name="Hayashi T."/>
            <person name="Toyoda A."/>
            <person name="Oliveira C."/>
            <person name="Osipova E."/>
            <person name="Leigh N.D."/>
            <person name="Simon A."/>
            <person name="Yun M.H."/>
        </authorList>
    </citation>
    <scope>NUCLEOTIDE SEQUENCE</scope>
    <source>
        <strain evidence="2">20211129_DDA</strain>
        <tissue evidence="2">Liver</tissue>
    </source>
</reference>
<evidence type="ECO:0000256" key="1">
    <source>
        <dbReference type="SAM" id="MobiDB-lite"/>
    </source>
</evidence>
<sequence length="114" mass="12550">MLVPRTGVCAVSLQRLTGPLLGAPPSLRLGSYLRGRELAVGSEVVARGRTHQQPVRAWETKAGERRHPSDRECYAKEPPEPCPHLTVELPLARRRKTHGGGPVGRRGKYRPNTS</sequence>